<organism evidence="2 3">
    <name type="scientific">Desulfotignum balticum</name>
    <dbReference type="NCBI Taxonomy" id="115781"/>
    <lineage>
        <taxon>Bacteria</taxon>
        <taxon>Pseudomonadati</taxon>
        <taxon>Thermodesulfobacteriota</taxon>
        <taxon>Desulfobacteria</taxon>
        <taxon>Desulfobacterales</taxon>
        <taxon>Desulfobacteraceae</taxon>
        <taxon>Desulfotignum</taxon>
    </lineage>
</organism>
<gene>
    <name evidence="2" type="ORF">H0S81_00520</name>
</gene>
<reference evidence="2" key="1">
    <citation type="submission" date="2020-07" db="EMBL/GenBank/DDBJ databases">
        <title>Severe corrosion of carbon steel in oil field produced water can be linked to methanogenic archaea containing a special type of NiFe hydrogenase.</title>
        <authorList>
            <person name="Lahme S."/>
            <person name="Mand J."/>
            <person name="Longwell J."/>
            <person name="Smith R."/>
            <person name="Enning D."/>
        </authorList>
    </citation>
    <scope>NUCLEOTIDE SEQUENCE</scope>
    <source>
        <strain evidence="2">MIC098Bin6</strain>
    </source>
</reference>
<evidence type="ECO:0000259" key="1">
    <source>
        <dbReference type="PROSITE" id="PS51379"/>
    </source>
</evidence>
<proteinExistence type="predicted"/>
<accession>A0A931CPG8</accession>
<dbReference type="PANTHER" id="PTHR42827:SF1">
    <property type="entry name" value="IRON-SULFUR CLUSTER-BINDING PROTEIN"/>
    <property type="match status" value="1"/>
</dbReference>
<dbReference type="AlphaFoldDB" id="A0A931CPG8"/>
<dbReference type="Proteomes" id="UP000706172">
    <property type="component" value="Unassembled WGS sequence"/>
</dbReference>
<evidence type="ECO:0000313" key="2">
    <source>
        <dbReference type="EMBL" id="MBG0778403.1"/>
    </source>
</evidence>
<protein>
    <submittedName>
        <fullName evidence="2">Epoxyqueuosine reductase</fullName>
    </submittedName>
</protein>
<evidence type="ECO:0000313" key="3">
    <source>
        <dbReference type="Proteomes" id="UP000706172"/>
    </source>
</evidence>
<comment type="caution">
    <text evidence="2">The sequence shown here is derived from an EMBL/GenBank/DDBJ whole genome shotgun (WGS) entry which is preliminary data.</text>
</comment>
<feature type="domain" description="4Fe-4S ferredoxin-type" evidence="1">
    <location>
        <begin position="177"/>
        <end position="205"/>
    </location>
</feature>
<dbReference type="InterPro" id="IPR017896">
    <property type="entry name" value="4Fe4S_Fe-S-bd"/>
</dbReference>
<name>A0A931CPG8_9BACT</name>
<sequence length="275" mass="30272">MIIEQQASAAILKQATALGASLVGIARVEDLRSAPSFTFAPKMPHAGEGIGTRKTDSGLKPGEAAWPENAKSVIVIAVNHPADEPEMDWWFGRKDPPGNRILAKICRDLCPWIEKTFDIQTVHLPYHVEKGGTYLKDASVMAGLGCIGKNNILITPEFGPRVRLRALTVDADLIATGPRQFDPCKNCQEFCRKACPQHAFATQQYTEAEYGQKILPGRDGSYSRPFCNMQMEQDNDAAKGQRVDGFDDPVKIIKYCRRCELACPVGKPVKSSDTH</sequence>
<dbReference type="EMBL" id="JACCQK010000018">
    <property type="protein sequence ID" value="MBG0778403.1"/>
    <property type="molecule type" value="Genomic_DNA"/>
</dbReference>
<dbReference type="PROSITE" id="PS51379">
    <property type="entry name" value="4FE4S_FER_2"/>
    <property type="match status" value="1"/>
</dbReference>
<dbReference type="PANTHER" id="PTHR42827">
    <property type="entry name" value="IRON-SULFUR CLUSTER-BINDING PROTEIN-RELATED"/>
    <property type="match status" value="1"/>
</dbReference>